<proteinExistence type="predicted"/>
<evidence type="ECO:0000313" key="3">
    <source>
        <dbReference type="Proteomes" id="UP000626109"/>
    </source>
</evidence>
<gene>
    <name evidence="2" type="ORF">PGLA2088_LOCUS41277</name>
</gene>
<organism evidence="2 3">
    <name type="scientific">Polarella glacialis</name>
    <name type="common">Dinoflagellate</name>
    <dbReference type="NCBI Taxonomy" id="89957"/>
    <lineage>
        <taxon>Eukaryota</taxon>
        <taxon>Sar</taxon>
        <taxon>Alveolata</taxon>
        <taxon>Dinophyceae</taxon>
        <taxon>Suessiales</taxon>
        <taxon>Suessiaceae</taxon>
        <taxon>Polarella</taxon>
    </lineage>
</organism>
<accession>A0A813L5Z7</accession>
<feature type="region of interest" description="Disordered" evidence="1">
    <location>
        <begin position="189"/>
        <end position="214"/>
    </location>
</feature>
<protein>
    <submittedName>
        <fullName evidence="2">Uncharacterized protein</fullName>
    </submittedName>
</protein>
<name>A0A813L5Z7_POLGL</name>
<reference evidence="2" key="1">
    <citation type="submission" date="2021-02" db="EMBL/GenBank/DDBJ databases">
        <authorList>
            <person name="Dougan E. K."/>
            <person name="Rhodes N."/>
            <person name="Thang M."/>
            <person name="Chan C."/>
        </authorList>
    </citation>
    <scope>NUCLEOTIDE SEQUENCE</scope>
</reference>
<evidence type="ECO:0000313" key="2">
    <source>
        <dbReference type="EMBL" id="CAE8720365.1"/>
    </source>
</evidence>
<sequence>MLGAASPPTTPCSTEGCCYCWSSFKLRVRHSCPRMLRRALNWCVHLTANSLTAMICLVPATGTRGFVRVLPGMLRSVLQASAHELESHVSSSFFGNSFGDGSALLADDKGHKSDASADRRFTVTGAGKLIAFGARQKRRWGNLFLAPEWETKEPEPEGAAAATSPGLSFAIGAELTFWISSDARAGGWRPWRGRSAQAVTTGKQKQPGLCNRRP</sequence>
<comment type="caution">
    <text evidence="2">The sequence shown here is derived from an EMBL/GenBank/DDBJ whole genome shotgun (WGS) entry which is preliminary data.</text>
</comment>
<dbReference type="AlphaFoldDB" id="A0A813L5Z7"/>
<dbReference type="EMBL" id="CAJNNW010033786">
    <property type="protein sequence ID" value="CAE8720365.1"/>
    <property type="molecule type" value="Genomic_DNA"/>
</dbReference>
<evidence type="ECO:0000256" key="1">
    <source>
        <dbReference type="SAM" id="MobiDB-lite"/>
    </source>
</evidence>
<dbReference type="Proteomes" id="UP000626109">
    <property type="component" value="Unassembled WGS sequence"/>
</dbReference>